<dbReference type="GO" id="GO:0016740">
    <property type="term" value="F:transferase activity"/>
    <property type="evidence" value="ECO:0007669"/>
    <property type="project" value="UniProtKB-KW"/>
</dbReference>
<protein>
    <submittedName>
        <fullName evidence="3">Glycosyltransferase</fullName>
    </submittedName>
</protein>
<evidence type="ECO:0000259" key="1">
    <source>
        <dbReference type="Pfam" id="PF00534"/>
    </source>
</evidence>
<dbReference type="PANTHER" id="PTHR12526:SF630">
    <property type="entry name" value="GLYCOSYLTRANSFERASE"/>
    <property type="match status" value="1"/>
</dbReference>
<evidence type="ECO:0000313" key="4">
    <source>
        <dbReference type="Proteomes" id="UP000050465"/>
    </source>
</evidence>
<accession>A0A0P8DHU1</accession>
<name>A0A0P8DHU1_9CYAN</name>
<gene>
    <name evidence="3" type="ORF">HLUCCA11_06885</name>
</gene>
<feature type="domain" description="Glycosyl transferase family 1" evidence="1">
    <location>
        <begin position="257"/>
        <end position="417"/>
    </location>
</feature>
<dbReference type="Pfam" id="PF00534">
    <property type="entry name" value="Glycos_transf_1"/>
    <property type="match status" value="1"/>
</dbReference>
<dbReference type="EMBL" id="LJZR01000007">
    <property type="protein sequence ID" value="KPQ36251.1"/>
    <property type="molecule type" value="Genomic_DNA"/>
</dbReference>
<organism evidence="3 4">
    <name type="scientific">Phormidesmis priestleyi Ana</name>
    <dbReference type="NCBI Taxonomy" id="1666911"/>
    <lineage>
        <taxon>Bacteria</taxon>
        <taxon>Bacillati</taxon>
        <taxon>Cyanobacteriota</taxon>
        <taxon>Cyanophyceae</taxon>
        <taxon>Leptolyngbyales</taxon>
        <taxon>Leptolyngbyaceae</taxon>
        <taxon>Phormidesmis</taxon>
    </lineage>
</organism>
<dbReference type="Gene3D" id="3.40.50.2000">
    <property type="entry name" value="Glycogen Phosphorylase B"/>
    <property type="match status" value="2"/>
</dbReference>
<reference evidence="3 4" key="1">
    <citation type="submission" date="2015-09" db="EMBL/GenBank/DDBJ databases">
        <title>Identification and resolution of microdiversity through metagenomic sequencing of parallel consortia.</title>
        <authorList>
            <person name="Nelson W.C."/>
            <person name="Romine M.F."/>
            <person name="Lindemann S.R."/>
        </authorList>
    </citation>
    <scope>NUCLEOTIDE SEQUENCE [LARGE SCALE GENOMIC DNA]</scope>
    <source>
        <strain evidence="3">Ana</strain>
    </source>
</reference>
<evidence type="ECO:0000259" key="2">
    <source>
        <dbReference type="Pfam" id="PF13439"/>
    </source>
</evidence>
<dbReference type="InterPro" id="IPR001296">
    <property type="entry name" value="Glyco_trans_1"/>
</dbReference>
<dbReference type="PANTHER" id="PTHR12526">
    <property type="entry name" value="GLYCOSYLTRANSFERASE"/>
    <property type="match status" value="1"/>
</dbReference>
<feature type="domain" description="Glycosyltransferase subfamily 4-like N-terminal" evidence="2">
    <location>
        <begin position="68"/>
        <end position="236"/>
    </location>
</feature>
<dbReference type="PATRIC" id="fig|1666911.3.peg.4974"/>
<dbReference type="CDD" id="cd03811">
    <property type="entry name" value="GT4_GT28_WabH-like"/>
    <property type="match status" value="1"/>
</dbReference>
<evidence type="ECO:0000313" key="3">
    <source>
        <dbReference type="EMBL" id="KPQ36251.1"/>
    </source>
</evidence>
<dbReference type="Pfam" id="PF13439">
    <property type="entry name" value="Glyco_transf_4"/>
    <property type="match status" value="1"/>
</dbReference>
<dbReference type="STRING" id="1666911.HLUCCA11_06885"/>
<keyword evidence="3" id="KW-0808">Transferase</keyword>
<dbReference type="AlphaFoldDB" id="A0A0P8DHU1"/>
<sequence length="433" mass="48046">MTEQTALEQMALEQTALKQMALKQMTLEQMTLEQMTLEQMTLEQMAEETGDERSKKHVACFIPNLDGGGAERVMIHLSEGFVHRGWRVDLVVDQVTGAYASKIPHTIKLIDLQARSHLPAKRTLPQIITKTLALRRYLRDYQPDVLITTLDVVNAASWAQRLAGVSTKVIMVVQTHLSQQFSDRHSATVQKVRSQIVKYCYPWADQIVAASQGVADNVAAMMDISADQIRVIYNPVVRPDLATKAAEPIDHPWFVEGEVPVLLGAGRLVKQKDFATLVRAFAQVRQQRPCRLVIIGDTDEREAHIKPALEQMIQALNLQTDVTFLGFVENPYKYMARAQVFVLSSIYEGFGNVVAEALSVGTSVVATDCESGPSEILAQGQFGHLVPVKDPNALAAAIIATLDQPQPPEQLKSRARDFTIDTIVDQYCQVMAS</sequence>
<proteinExistence type="predicted"/>
<dbReference type="Proteomes" id="UP000050465">
    <property type="component" value="Unassembled WGS sequence"/>
</dbReference>
<comment type="caution">
    <text evidence="3">The sequence shown here is derived from an EMBL/GenBank/DDBJ whole genome shotgun (WGS) entry which is preliminary data.</text>
</comment>
<dbReference type="InterPro" id="IPR028098">
    <property type="entry name" value="Glyco_trans_4-like_N"/>
</dbReference>
<dbReference type="SUPFAM" id="SSF53756">
    <property type="entry name" value="UDP-Glycosyltransferase/glycogen phosphorylase"/>
    <property type="match status" value="1"/>
</dbReference>